<sequence length="632" mass="69850">MEFGTAIATLAGGTALAAYLDAKFHIRKDTGVLLAVKRGERALARAVSDGRVNAWFVFLETAKKYPNTTAIWTREQTFTFRDLHEKACQYAHYFLSEGVKKGDLVAFYLQNRAEFLFAWIGLWSIGCAPAAINYNLSGEALIHCLKVSGATLILADEDPTCLASMEDCQATLTTELGMKPVTLNDSFRSHISTFPTTDPPVELSLNVKADFPSILLYTSGTTGMPKATAFTMGRMFGGFTTRSVAVGDKPGPDGDRWYSCMPLYHGTAAICVGTALSLGVSVALAPKFSVRNFWTDIRDSDSTFFVYVGETARYLLAPPPSPQDRNHKVRGMYGNGLRPDVWEKFRDRFGVPEIFEFFSSSEGVFNLINGNAGPFTAGCVGHHGALLRGIFRNTYVPVSIDSETGEVIRDSKTGFAIRPPLEEGGEILVNIPSEEVFQGYWKNGSATQKKFLRDVFVKGDLYYRTGDALRRQDDGRWYFVDRLGDTFRWKSENVSTAEVAEVLGRFPGIQEANVYGVLIPNHEGRAGCAALQIAPEARKSLDYAELARFTRSKLPRYAVPVFLRVVENSSHIHNNKQNKVPLRDEGVDPALIGTKVPEGKEDHFLWLAPGEEAYKPFGEKDWARLTAGGARL</sequence>
<evidence type="ECO:0000256" key="10">
    <source>
        <dbReference type="ARBA" id="ARBA00022741"/>
    </source>
</evidence>
<dbReference type="InterPro" id="IPR042099">
    <property type="entry name" value="ANL_N_sf"/>
</dbReference>
<dbReference type="Proteomes" id="UP001220324">
    <property type="component" value="Unassembled WGS sequence"/>
</dbReference>
<evidence type="ECO:0000256" key="7">
    <source>
        <dbReference type="ARBA" id="ARBA00022598"/>
    </source>
</evidence>
<evidence type="ECO:0000259" key="21">
    <source>
        <dbReference type="Pfam" id="PF13193"/>
    </source>
</evidence>
<dbReference type="PROSITE" id="PS00455">
    <property type="entry name" value="AMP_BINDING"/>
    <property type="match status" value="1"/>
</dbReference>
<dbReference type="GO" id="GO:0005524">
    <property type="term" value="F:ATP binding"/>
    <property type="evidence" value="ECO:0007669"/>
    <property type="project" value="UniProtKB-KW"/>
</dbReference>
<dbReference type="GO" id="GO:0005811">
    <property type="term" value="C:lipid droplet"/>
    <property type="evidence" value="ECO:0007669"/>
    <property type="project" value="UniProtKB-SubCell"/>
</dbReference>
<evidence type="ECO:0000313" key="22">
    <source>
        <dbReference type="EMBL" id="KAJ5525925.1"/>
    </source>
</evidence>
<evidence type="ECO:0000256" key="19">
    <source>
        <dbReference type="ARBA" id="ARBA00078285"/>
    </source>
</evidence>
<dbReference type="Pfam" id="PF00501">
    <property type="entry name" value="AMP-binding"/>
    <property type="match status" value="1"/>
</dbReference>
<evidence type="ECO:0000256" key="6">
    <source>
        <dbReference type="ARBA" id="ARBA00022475"/>
    </source>
</evidence>
<reference evidence="22 23" key="1">
    <citation type="journal article" date="2023" name="IMA Fungus">
        <title>Comparative genomic study of the Penicillium genus elucidates a diverse pangenome and 15 lateral gene transfer events.</title>
        <authorList>
            <person name="Petersen C."/>
            <person name="Sorensen T."/>
            <person name="Nielsen M.R."/>
            <person name="Sondergaard T.E."/>
            <person name="Sorensen J.L."/>
            <person name="Fitzpatrick D.A."/>
            <person name="Frisvad J.C."/>
            <person name="Nielsen K.L."/>
        </authorList>
    </citation>
    <scope>NUCLEOTIDE SEQUENCE [LARGE SCALE GENOMIC DNA]</scope>
    <source>
        <strain evidence="22 23">IBT 35679</strain>
    </source>
</reference>
<evidence type="ECO:0000256" key="4">
    <source>
        <dbReference type="ARBA" id="ARBA00006432"/>
    </source>
</evidence>
<dbReference type="GO" id="GO:0005778">
    <property type="term" value="C:peroxisomal membrane"/>
    <property type="evidence" value="ECO:0007669"/>
    <property type="project" value="UniProtKB-SubCell"/>
</dbReference>
<feature type="domain" description="AMP-binding enzyme C-terminal" evidence="21">
    <location>
        <begin position="498"/>
        <end position="569"/>
    </location>
</feature>
<keyword evidence="5" id="KW-0813">Transport</keyword>
<keyword evidence="9" id="KW-0812">Transmembrane</keyword>
<evidence type="ECO:0000256" key="8">
    <source>
        <dbReference type="ARBA" id="ARBA00022677"/>
    </source>
</evidence>
<evidence type="ECO:0000256" key="13">
    <source>
        <dbReference type="ARBA" id="ARBA00023055"/>
    </source>
</evidence>
<dbReference type="GO" id="GO:0004467">
    <property type="term" value="F:long-chain fatty acid-CoA ligase activity"/>
    <property type="evidence" value="ECO:0007669"/>
    <property type="project" value="TreeGrafter"/>
</dbReference>
<dbReference type="AlphaFoldDB" id="A0AAD6CM18"/>
<comment type="subcellular location">
    <subcellularLocation>
        <location evidence="3">Cell membrane</location>
        <topology evidence="3">Multi-pass membrane protein</topology>
    </subcellularLocation>
    <subcellularLocation>
        <location evidence="1">Lipid droplet</location>
    </subcellularLocation>
    <subcellularLocation>
        <location evidence="2">Peroxisome membrane</location>
        <topology evidence="2">Multi-pass membrane protein</topology>
    </subcellularLocation>
</comment>
<evidence type="ECO:0000256" key="1">
    <source>
        <dbReference type="ARBA" id="ARBA00004502"/>
    </source>
</evidence>
<feature type="domain" description="AMP-dependent synthetase/ligase" evidence="20">
    <location>
        <begin position="60"/>
        <end position="441"/>
    </location>
</feature>
<comment type="function">
    <text evidence="17">Acyl-CoA synthetase required for both the import of long chain fatty acids (LCFAs) (C14-C18) and the activation very long chain fatty acids (VLCFAs) (C20-C26) by esterification of the fatty acids into metabolically active CoA-thioesters for subsequent degradation or incorporation into phospholipids. The transport and fatty acyl-CoA synthetase activities are genetically separable and are thus independent activities. Esterifies VLCFAs in the peroxisome matrix. The VLCFAs are actively transported into peroxisomes by a PXA1-PXA2 heterodimeric transporter in the peroxisomal membrane.</text>
</comment>
<dbReference type="PANTHER" id="PTHR43107">
    <property type="entry name" value="LONG-CHAIN FATTY ACID TRANSPORT PROTEIN"/>
    <property type="match status" value="1"/>
</dbReference>
<keyword evidence="14" id="KW-0472">Membrane</keyword>
<dbReference type="InterPro" id="IPR045851">
    <property type="entry name" value="AMP-bd_C_sf"/>
</dbReference>
<gene>
    <name evidence="22" type="ORF">N7494_012575</name>
</gene>
<dbReference type="InterPro" id="IPR000873">
    <property type="entry name" value="AMP-dep_synth/lig_dom"/>
</dbReference>
<dbReference type="InterPro" id="IPR025110">
    <property type="entry name" value="AMP-bd_C"/>
</dbReference>
<comment type="catalytic activity">
    <reaction evidence="16">
        <text>a very long-chain fatty acid + ATP + CoA = a very long-chain fatty acyl-CoA + AMP + diphosphate</text>
        <dbReference type="Rhea" id="RHEA:54536"/>
        <dbReference type="ChEBI" id="CHEBI:30616"/>
        <dbReference type="ChEBI" id="CHEBI:33019"/>
        <dbReference type="ChEBI" id="CHEBI:57287"/>
        <dbReference type="ChEBI" id="CHEBI:58950"/>
        <dbReference type="ChEBI" id="CHEBI:138261"/>
        <dbReference type="ChEBI" id="CHEBI:456215"/>
    </reaction>
</comment>
<keyword evidence="11" id="KW-0067">ATP-binding</keyword>
<keyword evidence="8" id="KW-0551">Lipid droplet</keyword>
<evidence type="ECO:0000256" key="14">
    <source>
        <dbReference type="ARBA" id="ARBA00023136"/>
    </source>
</evidence>
<comment type="similarity">
    <text evidence="4">Belongs to the ATP-dependent AMP-binding enzyme family.</text>
</comment>
<dbReference type="FunFam" id="3.40.50.12780:FF:000019">
    <property type="entry name" value="Long-chain fatty acid transporter"/>
    <property type="match status" value="1"/>
</dbReference>
<keyword evidence="7" id="KW-0436">Ligase</keyword>
<dbReference type="Pfam" id="PF13193">
    <property type="entry name" value="AMP-binding_C"/>
    <property type="match status" value="1"/>
</dbReference>
<evidence type="ECO:0000256" key="17">
    <source>
        <dbReference type="ARBA" id="ARBA00060276"/>
    </source>
</evidence>
<keyword evidence="23" id="KW-1185">Reference proteome</keyword>
<evidence type="ECO:0000256" key="11">
    <source>
        <dbReference type="ARBA" id="ARBA00022840"/>
    </source>
</evidence>
<dbReference type="SUPFAM" id="SSF56801">
    <property type="entry name" value="Acetyl-CoA synthetase-like"/>
    <property type="match status" value="1"/>
</dbReference>
<dbReference type="FunFam" id="3.30.300.30:FF:000002">
    <property type="entry name" value="Long-chain fatty acid transport protein 1"/>
    <property type="match status" value="1"/>
</dbReference>
<keyword evidence="6" id="KW-1003">Cell membrane</keyword>
<name>A0AAD6CM18_9EURO</name>
<comment type="caution">
    <text evidence="22">The sequence shown here is derived from an EMBL/GenBank/DDBJ whole genome shotgun (WGS) entry which is preliminary data.</text>
</comment>
<evidence type="ECO:0000256" key="3">
    <source>
        <dbReference type="ARBA" id="ARBA00004651"/>
    </source>
</evidence>
<dbReference type="EMBL" id="JAQIZZ010000008">
    <property type="protein sequence ID" value="KAJ5525925.1"/>
    <property type="molecule type" value="Genomic_DNA"/>
</dbReference>
<dbReference type="GO" id="GO:0044539">
    <property type="term" value="P:long-chain fatty acid import into cell"/>
    <property type="evidence" value="ECO:0007669"/>
    <property type="project" value="TreeGrafter"/>
</dbReference>
<protein>
    <recommendedName>
        <fullName evidence="18">Very long-chain fatty acid transport protein</fullName>
    </recommendedName>
    <alternativeName>
        <fullName evidence="19">Very-long-chain acyl-CoA synthetase</fullName>
    </alternativeName>
</protein>
<dbReference type="GO" id="GO:0005324">
    <property type="term" value="F:long-chain fatty acid transmembrane transporter activity"/>
    <property type="evidence" value="ECO:0007669"/>
    <property type="project" value="TreeGrafter"/>
</dbReference>
<evidence type="ECO:0000256" key="15">
    <source>
        <dbReference type="ARBA" id="ARBA00023140"/>
    </source>
</evidence>
<dbReference type="Gene3D" id="3.30.300.30">
    <property type="match status" value="1"/>
</dbReference>
<evidence type="ECO:0000256" key="9">
    <source>
        <dbReference type="ARBA" id="ARBA00022692"/>
    </source>
</evidence>
<evidence type="ECO:0000259" key="20">
    <source>
        <dbReference type="Pfam" id="PF00501"/>
    </source>
</evidence>
<evidence type="ECO:0000256" key="12">
    <source>
        <dbReference type="ARBA" id="ARBA00022989"/>
    </source>
</evidence>
<evidence type="ECO:0000256" key="16">
    <source>
        <dbReference type="ARBA" id="ARBA00051585"/>
    </source>
</evidence>
<keyword evidence="15" id="KW-0576">Peroxisome</keyword>
<keyword evidence="12" id="KW-1133">Transmembrane helix</keyword>
<keyword evidence="13" id="KW-0445">Lipid transport</keyword>
<keyword evidence="10" id="KW-0547">Nucleotide-binding</keyword>
<organism evidence="22 23">
    <name type="scientific">Penicillium frequentans</name>
    <dbReference type="NCBI Taxonomy" id="3151616"/>
    <lineage>
        <taxon>Eukaryota</taxon>
        <taxon>Fungi</taxon>
        <taxon>Dikarya</taxon>
        <taxon>Ascomycota</taxon>
        <taxon>Pezizomycotina</taxon>
        <taxon>Eurotiomycetes</taxon>
        <taxon>Eurotiomycetidae</taxon>
        <taxon>Eurotiales</taxon>
        <taxon>Aspergillaceae</taxon>
        <taxon>Penicillium</taxon>
    </lineage>
</organism>
<evidence type="ECO:0000256" key="2">
    <source>
        <dbReference type="ARBA" id="ARBA00004585"/>
    </source>
</evidence>
<evidence type="ECO:0000256" key="18">
    <source>
        <dbReference type="ARBA" id="ARBA00068795"/>
    </source>
</evidence>
<proteinExistence type="inferred from homology"/>
<dbReference type="Gene3D" id="3.40.50.12780">
    <property type="entry name" value="N-terminal domain of ligase-like"/>
    <property type="match status" value="1"/>
</dbReference>
<accession>A0AAD6CM18</accession>
<evidence type="ECO:0000313" key="23">
    <source>
        <dbReference type="Proteomes" id="UP001220324"/>
    </source>
</evidence>
<dbReference type="PANTHER" id="PTHR43107:SF6">
    <property type="entry name" value="ACYL-COA SYNTHETASE FAMILY PROTEIN (CEFD1), PUTATIVE (AFU_ORTHOLOGUE AFUA_6G03630)-RELATED"/>
    <property type="match status" value="1"/>
</dbReference>
<evidence type="ECO:0000256" key="5">
    <source>
        <dbReference type="ARBA" id="ARBA00022448"/>
    </source>
</evidence>
<dbReference type="GO" id="GO:0009898">
    <property type="term" value="C:cytoplasmic side of plasma membrane"/>
    <property type="evidence" value="ECO:0007669"/>
    <property type="project" value="TreeGrafter"/>
</dbReference>
<dbReference type="InterPro" id="IPR020845">
    <property type="entry name" value="AMP-binding_CS"/>
</dbReference>